<evidence type="ECO:0000313" key="9">
    <source>
        <dbReference type="EMBL" id="RMD76767.1"/>
    </source>
</evidence>
<evidence type="ECO:0000313" key="10">
    <source>
        <dbReference type="Proteomes" id="UP000269410"/>
    </source>
</evidence>
<protein>
    <recommendedName>
        <fullName evidence="8">RCK N-terminal domain-containing protein</fullName>
    </recommendedName>
</protein>
<feature type="domain" description="RCK N-terminal" evidence="8">
    <location>
        <begin position="408"/>
        <end position="524"/>
    </location>
</feature>
<dbReference type="InterPro" id="IPR036291">
    <property type="entry name" value="NAD(P)-bd_dom_sf"/>
</dbReference>
<feature type="transmembrane region" description="Helical" evidence="7">
    <location>
        <begin position="6"/>
        <end position="24"/>
    </location>
</feature>
<feature type="transmembrane region" description="Helical" evidence="7">
    <location>
        <begin position="325"/>
        <end position="344"/>
    </location>
</feature>
<evidence type="ECO:0000259" key="8">
    <source>
        <dbReference type="PROSITE" id="PS51201"/>
    </source>
</evidence>
<keyword evidence="3" id="KW-0813">Transport</keyword>
<feature type="transmembrane region" description="Helical" evidence="7">
    <location>
        <begin position="291"/>
        <end position="313"/>
    </location>
</feature>
<organism evidence="9 10">
    <name type="scientific">Candidatus Dojkabacteria bacterium</name>
    <dbReference type="NCBI Taxonomy" id="2099670"/>
    <lineage>
        <taxon>Bacteria</taxon>
        <taxon>Candidatus Dojkabacteria</taxon>
    </lineage>
</organism>
<dbReference type="GO" id="GO:1902600">
    <property type="term" value="P:proton transmembrane transport"/>
    <property type="evidence" value="ECO:0007669"/>
    <property type="project" value="InterPro"/>
</dbReference>
<dbReference type="GO" id="GO:0015297">
    <property type="term" value="F:antiporter activity"/>
    <property type="evidence" value="ECO:0007669"/>
    <property type="project" value="InterPro"/>
</dbReference>
<evidence type="ECO:0000256" key="4">
    <source>
        <dbReference type="ARBA" id="ARBA00022692"/>
    </source>
</evidence>
<dbReference type="InterPro" id="IPR006153">
    <property type="entry name" value="Cation/H_exchanger_TM"/>
</dbReference>
<evidence type="ECO:0000256" key="1">
    <source>
        <dbReference type="ARBA" id="ARBA00004141"/>
    </source>
</evidence>
<dbReference type="InterPro" id="IPR003148">
    <property type="entry name" value="RCK_N"/>
</dbReference>
<keyword evidence="4 7" id="KW-0812">Transmembrane</keyword>
<dbReference type="Pfam" id="PF02254">
    <property type="entry name" value="TrkA_N"/>
    <property type="match status" value="1"/>
</dbReference>
<name>A0A3M0YZL8_9BACT</name>
<feature type="transmembrane region" description="Helical" evidence="7">
    <location>
        <begin position="356"/>
        <end position="375"/>
    </location>
</feature>
<evidence type="ECO:0000256" key="6">
    <source>
        <dbReference type="ARBA" id="ARBA00023136"/>
    </source>
</evidence>
<keyword evidence="6 7" id="KW-0472">Membrane</keyword>
<gene>
    <name evidence="9" type="ORF">D6810_03025</name>
</gene>
<dbReference type="AlphaFoldDB" id="A0A3M0YZL8"/>
<dbReference type="GO" id="GO:0006813">
    <property type="term" value="P:potassium ion transport"/>
    <property type="evidence" value="ECO:0007669"/>
    <property type="project" value="InterPro"/>
</dbReference>
<evidence type="ECO:0000256" key="2">
    <source>
        <dbReference type="ARBA" id="ARBA00005551"/>
    </source>
</evidence>
<dbReference type="InterPro" id="IPR038770">
    <property type="entry name" value="Na+/solute_symporter_sf"/>
</dbReference>
<sequence>MTAIQIFQEITALLVVTVPIALLFRILRQPIILGYIFSGILLSGVVFTSFEGKEFLEAMSKIGITLLLFLLGLELKFSELRAVGRVAIITGIGQICFTVIIGMFITIALGYELVEAFIISLSITFSSTIVIVKLLSDKKELNTLHGKISVGFLLVQDFCAIAALVLLSGIGSNNSTVNSWEVLFLLAKAFFMFAVIVFLSQNVFPRVVRILSANNEIFFVSSIAWAFGFASFASVLGITTEIGGFLAGLALANSIQSTQILSKVKSLRDFFILIFFVSLGASLSFGSMNEILIPSIVLSAFVLFGNPIIVIIILRSLGYTLKTGFKSGLSVAQISEFSLILAMVGLEGGRIKPESLSMLTVVAIVTFVISSYMIIHSESLYNYIKPLLLKFEKKGFDDKQESTIESASNHVVLVGIHRMGESILNCIPRDDLILVDFDSEKVENLKEKGFKVVFGDISEQDVLERAKVHLARIVISTVPTVSDNLVLAYYLSSQKSVKPRLIVTTHSEKDKLDLINAGADEVILPYQVAGEFVASRLRDMLDISNKQ</sequence>
<feature type="transmembrane region" description="Helical" evidence="7">
    <location>
        <begin position="117"/>
        <end position="136"/>
    </location>
</feature>
<feature type="transmembrane region" description="Helical" evidence="7">
    <location>
        <begin position="87"/>
        <end position="111"/>
    </location>
</feature>
<evidence type="ECO:0000256" key="3">
    <source>
        <dbReference type="ARBA" id="ARBA00022448"/>
    </source>
</evidence>
<dbReference type="PANTHER" id="PTHR42751">
    <property type="entry name" value="SODIUM/HYDROGEN EXCHANGER FAMILY/TRKA DOMAIN PROTEIN"/>
    <property type="match status" value="1"/>
</dbReference>
<feature type="transmembrane region" description="Helical" evidence="7">
    <location>
        <begin position="182"/>
        <end position="200"/>
    </location>
</feature>
<feature type="transmembrane region" description="Helical" evidence="7">
    <location>
        <begin position="267"/>
        <end position="285"/>
    </location>
</feature>
<evidence type="ECO:0000256" key="5">
    <source>
        <dbReference type="ARBA" id="ARBA00022989"/>
    </source>
</evidence>
<feature type="transmembrane region" description="Helical" evidence="7">
    <location>
        <begin position="148"/>
        <end position="170"/>
    </location>
</feature>
<feature type="transmembrane region" description="Helical" evidence="7">
    <location>
        <begin position="31"/>
        <end position="50"/>
    </location>
</feature>
<proteinExistence type="inferred from homology"/>
<dbReference type="EMBL" id="RFKV01000099">
    <property type="protein sequence ID" value="RMD76767.1"/>
    <property type="molecule type" value="Genomic_DNA"/>
</dbReference>
<dbReference type="PANTHER" id="PTHR42751:SF3">
    <property type="entry name" value="SODIUM_GLUTAMATE SYMPORTER"/>
    <property type="match status" value="1"/>
</dbReference>
<feature type="transmembrane region" description="Helical" evidence="7">
    <location>
        <begin position="56"/>
        <end position="75"/>
    </location>
</feature>
<dbReference type="Pfam" id="PF00999">
    <property type="entry name" value="Na_H_Exchanger"/>
    <property type="match status" value="1"/>
</dbReference>
<comment type="subcellular location">
    <subcellularLocation>
        <location evidence="1">Membrane</location>
        <topology evidence="1">Multi-pass membrane protein</topology>
    </subcellularLocation>
</comment>
<comment type="similarity">
    <text evidence="2">Belongs to the monovalent cation:proton antiporter 2 (CPA2) transporter (TC 2.A.37) family.</text>
</comment>
<dbReference type="PROSITE" id="PS51201">
    <property type="entry name" value="RCK_N"/>
    <property type="match status" value="1"/>
</dbReference>
<dbReference type="Gene3D" id="3.40.50.720">
    <property type="entry name" value="NAD(P)-binding Rossmann-like Domain"/>
    <property type="match status" value="1"/>
</dbReference>
<dbReference type="SUPFAM" id="SSF51735">
    <property type="entry name" value="NAD(P)-binding Rossmann-fold domains"/>
    <property type="match status" value="1"/>
</dbReference>
<evidence type="ECO:0000256" key="7">
    <source>
        <dbReference type="SAM" id="Phobius"/>
    </source>
</evidence>
<keyword evidence="5 7" id="KW-1133">Transmembrane helix</keyword>
<accession>A0A3M0YZL8</accession>
<dbReference type="Gene3D" id="1.20.1530.20">
    <property type="match status" value="1"/>
</dbReference>
<dbReference type="Proteomes" id="UP000269410">
    <property type="component" value="Unassembled WGS sequence"/>
</dbReference>
<reference evidence="9 10" key="1">
    <citation type="submission" date="2018-10" db="EMBL/GenBank/DDBJ databases">
        <title>Thermophilic Lithotrophy and Phototrophy in an Intertidal, Iron-rich, Geothermal Spring.</title>
        <authorList>
            <person name="Ward L.M."/>
            <person name="Idei A."/>
            <person name="Nakagawa M."/>
            <person name="Ueno Y."/>
            <person name="Fischer W."/>
            <person name="Mcglynn S.E."/>
        </authorList>
    </citation>
    <scope>NUCLEOTIDE SEQUENCE [LARGE SCALE GENOMIC DNA]</scope>
    <source>
        <strain evidence="9">J137</strain>
    </source>
</reference>
<comment type="caution">
    <text evidence="9">The sequence shown here is derived from an EMBL/GenBank/DDBJ whole genome shotgun (WGS) entry which is preliminary data.</text>
</comment>
<dbReference type="GO" id="GO:0016020">
    <property type="term" value="C:membrane"/>
    <property type="evidence" value="ECO:0007669"/>
    <property type="project" value="UniProtKB-SubCell"/>
</dbReference>